<dbReference type="AlphaFoldDB" id="A0A1E7YZN5"/>
<accession>A0A1E7YZN5</accession>
<reference evidence="1 2" key="1">
    <citation type="submission" date="2016-06" db="EMBL/GenBank/DDBJ databases">
        <title>Gene turnover analysis identifies the evolutionary adaptation of the extremophile Acidithiobacillus caldus.</title>
        <authorList>
            <person name="Zhang X."/>
        </authorList>
    </citation>
    <scope>NUCLEOTIDE SEQUENCE [LARGE SCALE GENOMIC DNA]</scope>
    <source>
        <strain evidence="1 2">S1</strain>
    </source>
</reference>
<dbReference type="PROSITE" id="PS51257">
    <property type="entry name" value="PROKAR_LIPOPROTEIN"/>
    <property type="match status" value="1"/>
</dbReference>
<evidence type="ECO:0000313" key="1">
    <source>
        <dbReference type="EMBL" id="OFC61972.1"/>
    </source>
</evidence>
<comment type="caution">
    <text evidence="1">The sequence shown here is derived from an EMBL/GenBank/DDBJ whole genome shotgun (WGS) entry which is preliminary data.</text>
</comment>
<proteinExistence type="predicted"/>
<evidence type="ECO:0008006" key="3">
    <source>
        <dbReference type="Google" id="ProtNLM"/>
    </source>
</evidence>
<name>A0A1E7YZN5_9PROT</name>
<dbReference type="EMBL" id="LZYH01000303">
    <property type="protein sequence ID" value="OFC61972.1"/>
    <property type="molecule type" value="Genomic_DNA"/>
</dbReference>
<dbReference type="Proteomes" id="UP000175707">
    <property type="component" value="Unassembled WGS sequence"/>
</dbReference>
<protein>
    <recommendedName>
        <fullName evidence="3">Lipoprotein</fullName>
    </recommendedName>
</protein>
<organism evidence="1 2">
    <name type="scientific">Acidithiobacillus caldus</name>
    <dbReference type="NCBI Taxonomy" id="33059"/>
    <lineage>
        <taxon>Bacteria</taxon>
        <taxon>Pseudomonadati</taxon>
        <taxon>Pseudomonadota</taxon>
        <taxon>Acidithiobacillia</taxon>
        <taxon>Acidithiobacillales</taxon>
        <taxon>Acidithiobacillaceae</taxon>
        <taxon>Acidithiobacillus</taxon>
    </lineage>
</organism>
<sequence length="134" mass="15513">MRALVNFRNLMLWLAPLVLVGCSVGYNGPNDHEVKKLVTQDMYYDVMTQASGVASLIRFTGTESPTEKKEYSEYKYMMKHKKEWMKKAENSLHDVHCNRVSSGKYDCSLKDKKNHSIALQMIRYGKVWKAENIS</sequence>
<evidence type="ECO:0000313" key="2">
    <source>
        <dbReference type="Proteomes" id="UP000175707"/>
    </source>
</evidence>
<dbReference type="GeneID" id="92931157"/>
<dbReference type="PATRIC" id="fig|33059.14.peg.1901"/>
<dbReference type="RefSeq" id="WP_041636169.1">
    <property type="nucleotide sequence ID" value="NZ_CP026328.2"/>
</dbReference>
<gene>
    <name evidence="1" type="ORF">BAE30_03295</name>
</gene>